<dbReference type="Gene3D" id="3.40.50.300">
    <property type="entry name" value="P-loop containing nucleotide triphosphate hydrolases"/>
    <property type="match status" value="1"/>
</dbReference>
<evidence type="ECO:0000259" key="6">
    <source>
        <dbReference type="Pfam" id="PF24883"/>
    </source>
</evidence>
<organism evidence="7 8">
    <name type="scientific">Dactylonectria macrodidyma</name>
    <dbReference type="NCBI Taxonomy" id="307937"/>
    <lineage>
        <taxon>Eukaryota</taxon>
        <taxon>Fungi</taxon>
        <taxon>Dikarya</taxon>
        <taxon>Ascomycota</taxon>
        <taxon>Pezizomycotina</taxon>
        <taxon>Sordariomycetes</taxon>
        <taxon>Hypocreomycetidae</taxon>
        <taxon>Hypocreales</taxon>
        <taxon>Nectriaceae</taxon>
        <taxon>Dactylonectria</taxon>
    </lineage>
</organism>
<name>A0A9P9E4Z4_9HYPO</name>
<dbReference type="Pfam" id="PF01048">
    <property type="entry name" value="PNP_UDP_1"/>
    <property type="match status" value="1"/>
</dbReference>
<dbReference type="PRINTS" id="PR01415">
    <property type="entry name" value="ANKYRIN"/>
</dbReference>
<protein>
    <submittedName>
        <fullName evidence="7">Pfs, NACHT and ankyrin domain protein</fullName>
    </submittedName>
</protein>
<feature type="repeat" description="ANK" evidence="3">
    <location>
        <begin position="1128"/>
        <end position="1160"/>
    </location>
</feature>
<dbReference type="PROSITE" id="PS50297">
    <property type="entry name" value="ANK_REP_REGION"/>
    <property type="match status" value="7"/>
</dbReference>
<feature type="compositionally biased region" description="Basic and acidic residues" evidence="4">
    <location>
        <begin position="64"/>
        <end position="77"/>
    </location>
</feature>
<feature type="repeat" description="ANK" evidence="3">
    <location>
        <begin position="1227"/>
        <end position="1255"/>
    </location>
</feature>
<keyword evidence="1" id="KW-0677">Repeat</keyword>
<dbReference type="OrthoDB" id="194358at2759"/>
<evidence type="ECO:0000259" key="5">
    <source>
        <dbReference type="Pfam" id="PF01048"/>
    </source>
</evidence>
<dbReference type="GO" id="GO:0009116">
    <property type="term" value="P:nucleoside metabolic process"/>
    <property type="evidence" value="ECO:0007669"/>
    <property type="project" value="InterPro"/>
</dbReference>
<dbReference type="SUPFAM" id="SSF48403">
    <property type="entry name" value="Ankyrin repeat"/>
    <property type="match status" value="1"/>
</dbReference>
<evidence type="ECO:0000313" key="8">
    <source>
        <dbReference type="Proteomes" id="UP000738349"/>
    </source>
</evidence>
<dbReference type="Pfam" id="PF13637">
    <property type="entry name" value="Ank_4"/>
    <property type="match status" value="1"/>
</dbReference>
<feature type="domain" description="Nucleoside phosphorylase" evidence="5">
    <location>
        <begin position="112"/>
        <end position="391"/>
    </location>
</feature>
<dbReference type="Pfam" id="PF24883">
    <property type="entry name" value="NPHP3_N"/>
    <property type="match status" value="1"/>
</dbReference>
<keyword evidence="8" id="KW-1185">Reference proteome</keyword>
<evidence type="ECO:0000256" key="4">
    <source>
        <dbReference type="SAM" id="MobiDB-lite"/>
    </source>
</evidence>
<dbReference type="InterPro" id="IPR036770">
    <property type="entry name" value="Ankyrin_rpt-contain_sf"/>
</dbReference>
<dbReference type="SMART" id="SM00248">
    <property type="entry name" value="ANK"/>
    <property type="match status" value="9"/>
</dbReference>
<dbReference type="PANTHER" id="PTHR24171">
    <property type="entry name" value="ANKYRIN REPEAT DOMAIN-CONTAINING PROTEIN 39-RELATED"/>
    <property type="match status" value="1"/>
</dbReference>
<dbReference type="EMBL" id="JAGMUV010000017">
    <property type="protein sequence ID" value="KAH7131158.1"/>
    <property type="molecule type" value="Genomic_DNA"/>
</dbReference>
<dbReference type="InterPro" id="IPR056884">
    <property type="entry name" value="NPHP3-like_N"/>
</dbReference>
<dbReference type="Gene3D" id="3.40.50.1580">
    <property type="entry name" value="Nucleoside phosphorylase domain"/>
    <property type="match status" value="1"/>
</dbReference>
<dbReference type="SUPFAM" id="SSF52540">
    <property type="entry name" value="P-loop containing nucleoside triphosphate hydrolases"/>
    <property type="match status" value="1"/>
</dbReference>
<dbReference type="PANTHER" id="PTHR24171:SF9">
    <property type="entry name" value="ANKYRIN REPEAT DOMAIN-CONTAINING PROTEIN 39"/>
    <property type="match status" value="1"/>
</dbReference>
<dbReference type="InterPro" id="IPR027417">
    <property type="entry name" value="P-loop_NTPase"/>
</dbReference>
<dbReference type="InterPro" id="IPR035994">
    <property type="entry name" value="Nucleoside_phosphorylase_sf"/>
</dbReference>
<dbReference type="AlphaFoldDB" id="A0A9P9E4Z4"/>
<sequence>MFAQSASCLLHLPVSKHESAAKHCMIITLHQTPSLSSICGICLYQRLLYASTNHHLPDGFQDGMDGKRRQDDDHAERSSSYPTKRQKTLPNYLDNTIHELQNDLPLHDDYTIAWICALHIEMAAARAMLDEIHDHLPRYANDSNTYMLGSIRKHNIVIACLPTAQYGTNNAANVLTHLIRTFPSIHLGLMVGIGGGVPIMADMRLGDIVVGTRVMQCDLGKIVEDGQIRRTAIPRILQNQVGTLVSTLRSTHEREPSRVPSILREKFGGLPGYGRPSVPDHLFRALYDHVSSTPSCNGCDESELVPRRPRGSEDPQIHYGAIASGNQVMRSGTARDDIARQLDVICFEMEAAGLMDILPCLPIRGICDYSDSHKNKEWQRYAAATAAAYARELLEVLPVTKAHARVAYVPNPHQYSSHERRQRLLASLRFKKIDSRKKDIKTAHAKTCRWFLGHPDYQAWLDPRKLELHHGFLWISGKPGAGKSTTMKFIYLSMMNKDLPGRAVTASFFFHARGDYLEKSILGMYRSLLHQLLERYPDLQAVLDDPDLTPHSQDDCPSLSVLKDLFRNAVSALGQRSFTCFIDALDECDEQQVVDMVQYFEELVEQSTSGTLLRICFSSRHYPYIVLRQGIRLTLEDQPGHALDLENYIGSRLQISDPALVEELQPQLLEKAAGVFLWVVLVVDILNKEYRGGRPALRKRLAEIPSGLSELFKDILRRDNDNMEDLLLCILWILNSKRPLRPKEFYHALWSGLSLKDLADSDIPTVTGPDASSCIERYVISSSKGLAEITKSKEQPTVQFIHESVRDFLIKDKGLHELWPDLGFDWEIPSHERLKQCCSAYIDNHLARISMVNSDEEGEISKQFPFLEYASCHVLYHADAAASAIPQNEFLTKFSTPDWITIINRFESYKARQYTPDANLLYILADKGFAELIRTQPKEQPCTYIPKERYRYPLFAALANGHKHAVAALLDLPSSFYNGVDIADGLTCRKNFTEYKDRTPLSWAAQNGRICIIELLLQNRITVTEADRGGRRPLSRASEKGHEATVRLLIEKGADINASDKDGRAPLSWASEKGHEATARLLIEKGANVNAIDEHGQTPLSWASRKGHEATARLLIEKGANVNAIDEHGQTPLSWASRKGHEATARLLIEKGADVNAGDKDGRAPLFWASWNGYEATARLLIEKGADVNVSDKDSQTPLLQALEKGHEATARLLIEKGADVNISGPFGRTPLSRALEKGHEATVRLLLDNGQTSM</sequence>
<dbReference type="Gene3D" id="1.25.40.20">
    <property type="entry name" value="Ankyrin repeat-containing domain"/>
    <property type="match status" value="1"/>
</dbReference>
<feature type="repeat" description="ANK" evidence="3">
    <location>
        <begin position="1194"/>
        <end position="1226"/>
    </location>
</feature>
<comment type="caution">
    <text evidence="7">The sequence shown here is derived from an EMBL/GenBank/DDBJ whole genome shotgun (WGS) entry which is preliminary data.</text>
</comment>
<keyword evidence="2 3" id="KW-0040">ANK repeat</keyword>
<feature type="repeat" description="ANK" evidence="3">
    <location>
        <begin position="996"/>
        <end position="1028"/>
    </location>
</feature>
<proteinExistence type="predicted"/>
<gene>
    <name evidence="7" type="ORF">EDB81DRAFT_133615</name>
</gene>
<reference evidence="7" key="1">
    <citation type="journal article" date="2021" name="Nat. Commun.">
        <title>Genetic determinants of endophytism in the Arabidopsis root mycobiome.</title>
        <authorList>
            <person name="Mesny F."/>
            <person name="Miyauchi S."/>
            <person name="Thiergart T."/>
            <person name="Pickel B."/>
            <person name="Atanasova L."/>
            <person name="Karlsson M."/>
            <person name="Huettel B."/>
            <person name="Barry K.W."/>
            <person name="Haridas S."/>
            <person name="Chen C."/>
            <person name="Bauer D."/>
            <person name="Andreopoulos W."/>
            <person name="Pangilinan J."/>
            <person name="LaButti K."/>
            <person name="Riley R."/>
            <person name="Lipzen A."/>
            <person name="Clum A."/>
            <person name="Drula E."/>
            <person name="Henrissat B."/>
            <person name="Kohler A."/>
            <person name="Grigoriev I.V."/>
            <person name="Martin F.M."/>
            <person name="Hacquard S."/>
        </authorList>
    </citation>
    <scope>NUCLEOTIDE SEQUENCE</scope>
    <source>
        <strain evidence="7">MPI-CAGE-AT-0147</strain>
    </source>
</reference>
<feature type="repeat" description="ANK" evidence="3">
    <location>
        <begin position="1095"/>
        <end position="1127"/>
    </location>
</feature>
<feature type="repeat" description="ANK" evidence="3">
    <location>
        <begin position="1161"/>
        <end position="1193"/>
    </location>
</feature>
<evidence type="ECO:0000256" key="2">
    <source>
        <dbReference type="ARBA" id="ARBA00023043"/>
    </source>
</evidence>
<feature type="repeat" description="ANK" evidence="3">
    <location>
        <begin position="1062"/>
        <end position="1094"/>
    </location>
</feature>
<dbReference type="InterPro" id="IPR000845">
    <property type="entry name" value="Nucleoside_phosphorylase_d"/>
</dbReference>
<evidence type="ECO:0000256" key="3">
    <source>
        <dbReference type="PROSITE-ProRule" id="PRU00023"/>
    </source>
</evidence>
<dbReference type="Proteomes" id="UP000738349">
    <property type="component" value="Unassembled WGS sequence"/>
</dbReference>
<evidence type="ECO:0000256" key="1">
    <source>
        <dbReference type="ARBA" id="ARBA00022737"/>
    </source>
</evidence>
<dbReference type="GO" id="GO:0003824">
    <property type="term" value="F:catalytic activity"/>
    <property type="evidence" value="ECO:0007669"/>
    <property type="project" value="InterPro"/>
</dbReference>
<accession>A0A9P9E4Z4</accession>
<evidence type="ECO:0000313" key="7">
    <source>
        <dbReference type="EMBL" id="KAH7131158.1"/>
    </source>
</evidence>
<feature type="region of interest" description="Disordered" evidence="4">
    <location>
        <begin position="60"/>
        <end position="87"/>
    </location>
</feature>
<dbReference type="SUPFAM" id="SSF53167">
    <property type="entry name" value="Purine and uridine phosphorylases"/>
    <property type="match status" value="1"/>
</dbReference>
<dbReference type="InterPro" id="IPR002110">
    <property type="entry name" value="Ankyrin_rpt"/>
</dbReference>
<dbReference type="PROSITE" id="PS50088">
    <property type="entry name" value="ANK_REPEAT"/>
    <property type="match status" value="8"/>
</dbReference>
<feature type="domain" description="Nephrocystin 3-like N-terminal" evidence="6">
    <location>
        <begin position="447"/>
        <end position="620"/>
    </location>
</feature>
<feature type="repeat" description="ANK" evidence="3">
    <location>
        <begin position="1029"/>
        <end position="1061"/>
    </location>
</feature>
<dbReference type="Pfam" id="PF12796">
    <property type="entry name" value="Ank_2"/>
    <property type="match status" value="3"/>
</dbReference>